<organism evidence="2 3">
    <name type="scientific">Dichanthelium oligosanthes</name>
    <dbReference type="NCBI Taxonomy" id="888268"/>
    <lineage>
        <taxon>Eukaryota</taxon>
        <taxon>Viridiplantae</taxon>
        <taxon>Streptophyta</taxon>
        <taxon>Embryophyta</taxon>
        <taxon>Tracheophyta</taxon>
        <taxon>Spermatophyta</taxon>
        <taxon>Magnoliopsida</taxon>
        <taxon>Liliopsida</taxon>
        <taxon>Poales</taxon>
        <taxon>Poaceae</taxon>
        <taxon>PACMAD clade</taxon>
        <taxon>Panicoideae</taxon>
        <taxon>Panicodae</taxon>
        <taxon>Paniceae</taxon>
        <taxon>Dichantheliinae</taxon>
        <taxon>Dichanthelium</taxon>
    </lineage>
</organism>
<comment type="caution">
    <text evidence="2">The sequence shown here is derived from an EMBL/GenBank/DDBJ whole genome shotgun (WGS) entry which is preliminary data.</text>
</comment>
<protein>
    <submittedName>
        <fullName evidence="2">Uncharacterized protein</fullName>
    </submittedName>
</protein>
<sequence length="60" mass="6628">LAPWTRRRRRARSRSARARRPRRTPAAAAAARRGAERRTASPCLGGSSTPSARSHAPRRP</sequence>
<evidence type="ECO:0000313" key="2">
    <source>
        <dbReference type="EMBL" id="OEL21707.1"/>
    </source>
</evidence>
<proteinExistence type="predicted"/>
<evidence type="ECO:0000313" key="3">
    <source>
        <dbReference type="Proteomes" id="UP000095767"/>
    </source>
</evidence>
<reference evidence="2 3" key="1">
    <citation type="submission" date="2016-09" db="EMBL/GenBank/DDBJ databases">
        <title>The draft genome of Dichanthelium oligosanthes: A C3 panicoid grass species.</title>
        <authorList>
            <person name="Studer A.J."/>
            <person name="Schnable J.C."/>
            <person name="Brutnell T.P."/>
        </authorList>
    </citation>
    <scope>NUCLEOTIDE SEQUENCE [LARGE SCALE GENOMIC DNA]</scope>
    <source>
        <strain evidence="3">cv. Kellogg 1175</strain>
        <tissue evidence="2">Leaf</tissue>
    </source>
</reference>
<gene>
    <name evidence="2" type="ORF">BAE44_0017281</name>
</gene>
<dbReference type="AlphaFoldDB" id="A0A1E5V9F7"/>
<keyword evidence="3" id="KW-1185">Reference proteome</keyword>
<name>A0A1E5V9F7_9POAL</name>
<feature type="compositionally biased region" description="Basic residues" evidence="1">
    <location>
        <begin position="1"/>
        <end position="23"/>
    </location>
</feature>
<accession>A0A1E5V9F7</accession>
<dbReference type="Proteomes" id="UP000095767">
    <property type="component" value="Unassembled WGS sequence"/>
</dbReference>
<feature type="region of interest" description="Disordered" evidence="1">
    <location>
        <begin position="1"/>
        <end position="60"/>
    </location>
</feature>
<dbReference type="EMBL" id="LWDX02047316">
    <property type="protein sequence ID" value="OEL21707.1"/>
    <property type="molecule type" value="Genomic_DNA"/>
</dbReference>
<feature type="non-terminal residue" evidence="2">
    <location>
        <position position="1"/>
    </location>
</feature>
<evidence type="ECO:0000256" key="1">
    <source>
        <dbReference type="SAM" id="MobiDB-lite"/>
    </source>
</evidence>